<dbReference type="NCBIfam" id="NF038022">
    <property type="entry name" value="PorACj_fam"/>
    <property type="match status" value="1"/>
</dbReference>
<dbReference type="Proteomes" id="UP000254287">
    <property type="component" value="Unassembled WGS sequence"/>
</dbReference>
<dbReference type="AlphaFoldDB" id="A0A376D4C9"/>
<sequence length="69" mass="7296">MDLSFIGDQLGNFADFAEGIKKLFGGFAKAFDIIAGAVNSDEYQIEPSLDSTDKLMGLNSLSSASEASE</sequence>
<name>A0A376D4C9_9CORY</name>
<organism evidence="1 2">
    <name type="scientific">Corynebacterium minutissimum</name>
    <dbReference type="NCBI Taxonomy" id="38301"/>
    <lineage>
        <taxon>Bacteria</taxon>
        <taxon>Bacillati</taxon>
        <taxon>Actinomycetota</taxon>
        <taxon>Actinomycetes</taxon>
        <taxon>Mycobacteriales</taxon>
        <taxon>Corynebacteriaceae</taxon>
        <taxon>Corynebacterium</taxon>
    </lineage>
</organism>
<dbReference type="NCBIfam" id="NF033938">
    <property type="entry name" value="porH_2"/>
    <property type="match status" value="1"/>
</dbReference>
<dbReference type="RefSeq" id="WP_115023690.1">
    <property type="nucleotide sequence ID" value="NZ_CP069533.1"/>
</dbReference>
<evidence type="ECO:0000313" key="1">
    <source>
        <dbReference type="EMBL" id="STC81160.1"/>
    </source>
</evidence>
<accession>A0A376D4C9</accession>
<evidence type="ECO:0000313" key="2">
    <source>
        <dbReference type="Proteomes" id="UP000254287"/>
    </source>
</evidence>
<dbReference type="EMBL" id="UFXP01000001">
    <property type="protein sequence ID" value="STC81160.1"/>
    <property type="molecule type" value="Genomic_DNA"/>
</dbReference>
<protein>
    <submittedName>
        <fullName evidence="1">Uncharacterized protein</fullName>
    </submittedName>
</protein>
<gene>
    <name evidence="1" type="ORF">NCTC10289_02354</name>
</gene>
<reference evidence="1 2" key="1">
    <citation type="submission" date="2018-06" db="EMBL/GenBank/DDBJ databases">
        <authorList>
            <consortium name="Pathogen Informatics"/>
            <person name="Doyle S."/>
        </authorList>
    </citation>
    <scope>NUCLEOTIDE SEQUENCE [LARGE SCALE GENOMIC DNA]</scope>
    <source>
        <strain evidence="1 2">NCTC10289</strain>
    </source>
</reference>
<proteinExistence type="predicted"/>